<evidence type="ECO:0000313" key="4">
    <source>
        <dbReference type="Proteomes" id="UP000222824"/>
    </source>
</evidence>
<dbReference type="Pfam" id="PF13391">
    <property type="entry name" value="HNH_2"/>
    <property type="match status" value="1"/>
</dbReference>
<evidence type="ECO:0000256" key="1">
    <source>
        <dbReference type="SAM" id="MobiDB-lite"/>
    </source>
</evidence>
<feature type="domain" description="HNH nuclease" evidence="2">
    <location>
        <begin position="519"/>
        <end position="573"/>
    </location>
</feature>
<reference evidence="3 4" key="1">
    <citation type="journal article" date="2014" name="Front. Microbiol.">
        <title>Population and genomic analysis of the genus Halorubrum.</title>
        <authorList>
            <person name="Fullmer M.S."/>
            <person name="Soucy S.M."/>
            <person name="Swithers K.S."/>
            <person name="Makkay A.M."/>
            <person name="Wheeler R."/>
            <person name="Ventosa A."/>
            <person name="Gogarten J.P."/>
            <person name="Papke R.T."/>
        </authorList>
    </citation>
    <scope>NUCLEOTIDE SEQUENCE [LARGE SCALE GENOMIC DNA]</scope>
    <source>
        <strain evidence="3 4">C49</strain>
    </source>
</reference>
<organism evidence="3 4">
    <name type="scientific">Halorubrum persicum</name>
    <dbReference type="NCBI Taxonomy" id="1383844"/>
    <lineage>
        <taxon>Archaea</taxon>
        <taxon>Methanobacteriati</taxon>
        <taxon>Methanobacteriota</taxon>
        <taxon>Stenosarchaea group</taxon>
        <taxon>Halobacteria</taxon>
        <taxon>Halobacteriales</taxon>
        <taxon>Haloferacaceae</taxon>
        <taxon>Halorubrum</taxon>
    </lineage>
</organism>
<feature type="region of interest" description="Disordered" evidence="1">
    <location>
        <begin position="463"/>
        <end position="488"/>
    </location>
</feature>
<dbReference type="AlphaFoldDB" id="A0A2G1WF82"/>
<comment type="caution">
    <text evidence="3">The sequence shown here is derived from an EMBL/GenBank/DDBJ whole genome shotgun (WGS) entry which is preliminary data.</text>
</comment>
<dbReference type="Gene3D" id="1.10.30.50">
    <property type="match status" value="1"/>
</dbReference>
<sequence length="626" mass="70572">MKYPGKTLVRVLCIPDMTFNQTHVSDTLTWTISIEEPSDDASVTDPVQCDLEVDVGDRNAIDYPASIRITEINFTTLDDAEELIASPDDLPVRYSFEISSSNDRPTITLSITDSGDVSETATFHLSHSEAVHLASKILNGEETDGIIELIEQHFTSVSRSTGFRGEIEHFTSFNEYVQLLDFIYGAESNRYADDARTVMKRVLRPHGPYTAESINDLETKIELYSSQPHLGDISTKDVVVEHIYDVLSQSSNKENITIDSLDEISTRLNLNHDWSKLLTETELSLLLAAYYVERGPDGVEAVLHRQDPDQLHDIERSEFPEHLADTLIQHAEETKKENALVASLYEHAAEIYDAIGADEQAARATTQSQINTAFQAIEEEDHTTVRESFRNAVRESAEYPNLGGEFIFTANQEATAIKKQFQHDGDLETARDNIESLTEIINEHPTIQIEGLDDVNETKEYLEEKKEATDTDQSEVPIPDDERDDASLKDVEREYTEVRRKQRDQQFRDRVIQVYNGTCAICGSQRRTPDGRPEVEAAHIQPAGDDGPDKIKNGIALCKLHHWAFDNGWIAVNDNYSIIVRDAPHVNGYDGFSELEGTDLVLPSDDGLHPEQEFFEYHREAHGFEG</sequence>
<evidence type="ECO:0000259" key="2">
    <source>
        <dbReference type="Pfam" id="PF13391"/>
    </source>
</evidence>
<gene>
    <name evidence="3" type="ORF">DJ69_15655</name>
</gene>
<protein>
    <recommendedName>
        <fullName evidence="2">HNH nuclease domain-containing protein</fullName>
    </recommendedName>
</protein>
<accession>A0A2G1WF82</accession>
<feature type="compositionally biased region" description="Acidic residues" evidence="1">
    <location>
        <begin position="470"/>
        <end position="484"/>
    </location>
</feature>
<name>A0A2G1WF82_9EURY</name>
<dbReference type="EMBL" id="NHOA01000147">
    <property type="protein sequence ID" value="PHQ37658.1"/>
    <property type="molecule type" value="Genomic_DNA"/>
</dbReference>
<proteinExistence type="predicted"/>
<dbReference type="InterPro" id="IPR003615">
    <property type="entry name" value="HNH_nuc"/>
</dbReference>
<evidence type="ECO:0000313" key="3">
    <source>
        <dbReference type="EMBL" id="PHQ37658.1"/>
    </source>
</evidence>
<keyword evidence="4" id="KW-1185">Reference proteome</keyword>
<dbReference type="Proteomes" id="UP000222824">
    <property type="component" value="Unassembled WGS sequence"/>
</dbReference>
<dbReference type="CDD" id="cd00085">
    <property type="entry name" value="HNHc"/>
    <property type="match status" value="1"/>
</dbReference>